<dbReference type="EMBL" id="BMAW01068121">
    <property type="protein sequence ID" value="GFT62835.1"/>
    <property type="molecule type" value="Genomic_DNA"/>
</dbReference>
<protein>
    <submittedName>
        <fullName evidence="1">Uncharacterized protein</fullName>
    </submittedName>
</protein>
<proteinExistence type="predicted"/>
<gene>
    <name evidence="1" type="ORF">NPIL_152571</name>
</gene>
<evidence type="ECO:0000313" key="2">
    <source>
        <dbReference type="Proteomes" id="UP000887013"/>
    </source>
</evidence>
<organism evidence="1 2">
    <name type="scientific">Nephila pilipes</name>
    <name type="common">Giant wood spider</name>
    <name type="synonym">Nephila maculata</name>
    <dbReference type="NCBI Taxonomy" id="299642"/>
    <lineage>
        <taxon>Eukaryota</taxon>
        <taxon>Metazoa</taxon>
        <taxon>Ecdysozoa</taxon>
        <taxon>Arthropoda</taxon>
        <taxon>Chelicerata</taxon>
        <taxon>Arachnida</taxon>
        <taxon>Araneae</taxon>
        <taxon>Araneomorphae</taxon>
        <taxon>Entelegynae</taxon>
        <taxon>Araneoidea</taxon>
        <taxon>Nephilidae</taxon>
        <taxon>Nephila</taxon>
    </lineage>
</organism>
<sequence length="88" mass="10210">MKIVLRIKRERSHGNDFNVSDTIILNNRNSFYAFVRQEKSLFSLGKTVIECYTLERIGNIPSLADPFSLKTSIVVRKIRIFTFINAED</sequence>
<comment type="caution">
    <text evidence="1">The sequence shown here is derived from an EMBL/GenBank/DDBJ whole genome shotgun (WGS) entry which is preliminary data.</text>
</comment>
<reference evidence="1" key="1">
    <citation type="submission" date="2020-08" db="EMBL/GenBank/DDBJ databases">
        <title>Multicomponent nature underlies the extraordinary mechanical properties of spider dragline silk.</title>
        <authorList>
            <person name="Kono N."/>
            <person name="Nakamura H."/>
            <person name="Mori M."/>
            <person name="Yoshida Y."/>
            <person name="Ohtoshi R."/>
            <person name="Malay A.D."/>
            <person name="Moran D.A.P."/>
            <person name="Tomita M."/>
            <person name="Numata K."/>
            <person name="Arakawa K."/>
        </authorList>
    </citation>
    <scope>NUCLEOTIDE SEQUENCE</scope>
</reference>
<evidence type="ECO:0000313" key="1">
    <source>
        <dbReference type="EMBL" id="GFT62835.1"/>
    </source>
</evidence>
<dbReference type="Proteomes" id="UP000887013">
    <property type="component" value="Unassembled WGS sequence"/>
</dbReference>
<accession>A0A8X6TW23</accession>
<keyword evidence="2" id="KW-1185">Reference proteome</keyword>
<dbReference type="AlphaFoldDB" id="A0A8X6TW23"/>
<name>A0A8X6TW23_NEPPI</name>